<feature type="transmembrane region" description="Helical" evidence="1">
    <location>
        <begin position="126"/>
        <end position="147"/>
    </location>
</feature>
<comment type="caution">
    <text evidence="2">The sequence shown here is derived from an EMBL/GenBank/DDBJ whole genome shotgun (WGS) entry which is preliminary data.</text>
</comment>
<name>A0A9P7UZH0_9AGAR</name>
<dbReference type="OrthoDB" id="3354175at2759"/>
<proteinExistence type="predicted"/>
<organism evidence="2 3">
    <name type="scientific">Marasmius oreades</name>
    <name type="common">fairy-ring Marasmius</name>
    <dbReference type="NCBI Taxonomy" id="181124"/>
    <lineage>
        <taxon>Eukaryota</taxon>
        <taxon>Fungi</taxon>
        <taxon>Dikarya</taxon>
        <taxon>Basidiomycota</taxon>
        <taxon>Agaricomycotina</taxon>
        <taxon>Agaricomycetes</taxon>
        <taxon>Agaricomycetidae</taxon>
        <taxon>Agaricales</taxon>
        <taxon>Marasmiineae</taxon>
        <taxon>Marasmiaceae</taxon>
        <taxon>Marasmius</taxon>
    </lineage>
</organism>
<feature type="transmembrane region" description="Helical" evidence="1">
    <location>
        <begin position="56"/>
        <end position="77"/>
    </location>
</feature>
<dbReference type="Proteomes" id="UP001049176">
    <property type="component" value="Chromosome 2"/>
</dbReference>
<accession>A0A9P7UZH0</accession>
<keyword evidence="1" id="KW-0472">Membrane</keyword>
<dbReference type="KEGG" id="more:E1B28_004850"/>
<feature type="transmembrane region" description="Helical" evidence="1">
    <location>
        <begin position="167"/>
        <end position="187"/>
    </location>
</feature>
<keyword evidence="3" id="KW-1185">Reference proteome</keyword>
<evidence type="ECO:0000256" key="1">
    <source>
        <dbReference type="SAM" id="Phobius"/>
    </source>
</evidence>
<dbReference type="RefSeq" id="XP_043013978.1">
    <property type="nucleotide sequence ID" value="XM_043149372.1"/>
</dbReference>
<dbReference type="AlphaFoldDB" id="A0A9P7UZH0"/>
<keyword evidence="1" id="KW-0812">Transmembrane</keyword>
<feature type="transmembrane region" description="Helical" evidence="1">
    <location>
        <begin position="208"/>
        <end position="229"/>
    </location>
</feature>
<feature type="transmembrane region" description="Helical" evidence="1">
    <location>
        <begin position="13"/>
        <end position="35"/>
    </location>
</feature>
<evidence type="ECO:0000313" key="3">
    <source>
        <dbReference type="Proteomes" id="UP001049176"/>
    </source>
</evidence>
<sequence length="340" mass="37934">MAFKQDESKLVSIFIQTLLYGVYVATFSLTHWVLVHRRTAGETIKRTMMGISLTMFVLATMHIGVNFARVFMAFIKYRDEPGGPAVFFDQLSEFTQIFGTAIYVAQTLVGDAVVLLRCYIVWERRWYVAGFPLILLLGSTASGIGILYTFARVTPHAQIFAIELQNWIVSFFSLTLATNLICTALVASRVWYINRSSKLFSNKSLTPVVLLVIESGAIYSATLIALLILYKVESWFQYVLLDAISPIVGLVFSMIIIRIGLGIILPNGQTRFSAAQSATLRFHPIDELESRTGSVPSHATREVEPHGAKPSLFVREIPEGLELDAMDIEANHLNKPQSSM</sequence>
<feature type="transmembrane region" description="Helical" evidence="1">
    <location>
        <begin position="97"/>
        <end position="119"/>
    </location>
</feature>
<dbReference type="EMBL" id="CM032182">
    <property type="protein sequence ID" value="KAG7097508.1"/>
    <property type="molecule type" value="Genomic_DNA"/>
</dbReference>
<dbReference type="GeneID" id="66073926"/>
<evidence type="ECO:0000313" key="2">
    <source>
        <dbReference type="EMBL" id="KAG7097508.1"/>
    </source>
</evidence>
<protein>
    <submittedName>
        <fullName evidence="2">Uncharacterized protein</fullName>
    </submittedName>
</protein>
<keyword evidence="1" id="KW-1133">Transmembrane helix</keyword>
<gene>
    <name evidence="2" type="ORF">E1B28_004850</name>
</gene>
<reference evidence="2" key="1">
    <citation type="journal article" date="2021" name="Genome Biol. Evol.">
        <title>The assembled and annotated genome of the fairy-ring fungus Marasmius oreades.</title>
        <authorList>
            <person name="Hiltunen M."/>
            <person name="Ament-Velasquez S.L."/>
            <person name="Johannesson H."/>
        </authorList>
    </citation>
    <scope>NUCLEOTIDE SEQUENCE</scope>
    <source>
        <strain evidence="2">03SP1</strain>
    </source>
</reference>
<feature type="transmembrane region" description="Helical" evidence="1">
    <location>
        <begin position="235"/>
        <end position="261"/>
    </location>
</feature>